<accession>A0ABQ5D0H7</accession>
<comment type="caution">
    <text evidence="1">The sequence shown here is derived from an EMBL/GenBank/DDBJ whole genome shotgun (WGS) entry which is preliminary data.</text>
</comment>
<proteinExistence type="predicted"/>
<reference evidence="1" key="2">
    <citation type="submission" date="2022-01" db="EMBL/GenBank/DDBJ databases">
        <authorList>
            <person name="Yamashiro T."/>
            <person name="Shiraishi A."/>
            <person name="Satake H."/>
            <person name="Nakayama K."/>
        </authorList>
    </citation>
    <scope>NUCLEOTIDE SEQUENCE</scope>
</reference>
<evidence type="ECO:0000313" key="1">
    <source>
        <dbReference type="EMBL" id="GJT30614.1"/>
    </source>
</evidence>
<gene>
    <name evidence="1" type="ORF">Tco_0910889</name>
</gene>
<keyword evidence="2" id="KW-1185">Reference proteome</keyword>
<evidence type="ECO:0000313" key="2">
    <source>
        <dbReference type="Proteomes" id="UP001151760"/>
    </source>
</evidence>
<organism evidence="1 2">
    <name type="scientific">Tanacetum coccineum</name>
    <dbReference type="NCBI Taxonomy" id="301880"/>
    <lineage>
        <taxon>Eukaryota</taxon>
        <taxon>Viridiplantae</taxon>
        <taxon>Streptophyta</taxon>
        <taxon>Embryophyta</taxon>
        <taxon>Tracheophyta</taxon>
        <taxon>Spermatophyta</taxon>
        <taxon>Magnoliopsida</taxon>
        <taxon>eudicotyledons</taxon>
        <taxon>Gunneridae</taxon>
        <taxon>Pentapetalae</taxon>
        <taxon>asterids</taxon>
        <taxon>campanulids</taxon>
        <taxon>Asterales</taxon>
        <taxon>Asteraceae</taxon>
        <taxon>Asteroideae</taxon>
        <taxon>Anthemideae</taxon>
        <taxon>Anthemidinae</taxon>
        <taxon>Tanacetum</taxon>
    </lineage>
</organism>
<dbReference type="EMBL" id="BQNB010014640">
    <property type="protein sequence ID" value="GJT30614.1"/>
    <property type="molecule type" value="Genomic_DNA"/>
</dbReference>
<name>A0ABQ5D0H7_9ASTR</name>
<reference evidence="1" key="1">
    <citation type="journal article" date="2022" name="Int. J. Mol. Sci.">
        <title>Draft Genome of Tanacetum Coccineum: Genomic Comparison of Closely Related Tanacetum-Family Plants.</title>
        <authorList>
            <person name="Yamashiro T."/>
            <person name="Shiraishi A."/>
            <person name="Nakayama K."/>
            <person name="Satake H."/>
        </authorList>
    </citation>
    <scope>NUCLEOTIDE SEQUENCE</scope>
</reference>
<dbReference type="Proteomes" id="UP001151760">
    <property type="component" value="Unassembled WGS sequence"/>
</dbReference>
<sequence>MDLVILTAPINIDDTPVSLALMDTNSGGDVEETDVSESKRNYFNSEIVKNLLKKVTSKSKHVLVKGSSKRESWDQRGRLRTKVSDFIELYKVVMWAFGNDSKAGSKGTLFLLVESLFGCQKAQTDDSCHMAQQRVFESIKTGSQGKVKGLFHVNFLENQEYIMEKVLIGCLILDFLTPSRITFCSRKENYADSKEQRNVTDEKEVPLSSEEQALHDELMNLMHQESLAKAHNDDQRVAFEGKRGRILVAKGNK</sequence>
<protein>
    <submittedName>
        <fullName evidence="1">Uncharacterized protein</fullName>
    </submittedName>
</protein>